<protein>
    <submittedName>
        <fullName evidence="1">Uncharacterized protein</fullName>
    </submittedName>
</protein>
<organism evidence="1 3">
    <name type="scientific">Didymodactylos carnosus</name>
    <dbReference type="NCBI Taxonomy" id="1234261"/>
    <lineage>
        <taxon>Eukaryota</taxon>
        <taxon>Metazoa</taxon>
        <taxon>Spiralia</taxon>
        <taxon>Gnathifera</taxon>
        <taxon>Rotifera</taxon>
        <taxon>Eurotatoria</taxon>
        <taxon>Bdelloidea</taxon>
        <taxon>Philodinida</taxon>
        <taxon>Philodinidae</taxon>
        <taxon>Didymodactylos</taxon>
    </lineage>
</organism>
<keyword evidence="3" id="KW-1185">Reference proteome</keyword>
<accession>A0A814IRZ9</accession>
<evidence type="ECO:0000313" key="3">
    <source>
        <dbReference type="Proteomes" id="UP000663829"/>
    </source>
</evidence>
<dbReference type="Proteomes" id="UP000663829">
    <property type="component" value="Unassembled WGS sequence"/>
</dbReference>
<dbReference type="OrthoDB" id="10064999at2759"/>
<evidence type="ECO:0000313" key="1">
    <source>
        <dbReference type="EMBL" id="CAF1029713.1"/>
    </source>
</evidence>
<dbReference type="AlphaFoldDB" id="A0A814IRZ9"/>
<proteinExistence type="predicted"/>
<sequence length="143" mass="17265">MESSHLSCFPSRRGTDFLRTSASRQRHGAKFWKRPHHAAKQELLDECHLQYAHNAIKLYKIDEFEQNYASDEAVYWYTRDMCLYRMMNKALRTQDLRILYKMKFFIKDLHQNLQKLYDESNFKSIVTVYRGQNMPSDEFNKPL</sequence>
<dbReference type="Proteomes" id="UP000681722">
    <property type="component" value="Unassembled WGS sequence"/>
</dbReference>
<dbReference type="EMBL" id="CAJOBC010003792">
    <property type="protein sequence ID" value="CAF3800648.1"/>
    <property type="molecule type" value="Genomic_DNA"/>
</dbReference>
<dbReference type="EMBL" id="CAJNOQ010003792">
    <property type="protein sequence ID" value="CAF1029713.1"/>
    <property type="molecule type" value="Genomic_DNA"/>
</dbReference>
<dbReference type="Gene3D" id="3.90.176.10">
    <property type="entry name" value="Toxin ADP-ribosyltransferase, Chain A, domain 1"/>
    <property type="match status" value="1"/>
</dbReference>
<comment type="caution">
    <text evidence="1">The sequence shown here is derived from an EMBL/GenBank/DDBJ whole genome shotgun (WGS) entry which is preliminary data.</text>
</comment>
<gene>
    <name evidence="1" type="ORF">GPM918_LOCUS15216</name>
    <name evidence="2" type="ORF">SRO942_LOCUS15216</name>
</gene>
<name>A0A814IRZ9_9BILA</name>
<dbReference type="PROSITE" id="PS51996">
    <property type="entry name" value="TR_MART"/>
    <property type="match status" value="1"/>
</dbReference>
<reference evidence="1" key="1">
    <citation type="submission" date="2021-02" db="EMBL/GenBank/DDBJ databases">
        <authorList>
            <person name="Nowell W R."/>
        </authorList>
    </citation>
    <scope>NUCLEOTIDE SEQUENCE</scope>
</reference>
<evidence type="ECO:0000313" key="2">
    <source>
        <dbReference type="EMBL" id="CAF3800648.1"/>
    </source>
</evidence>
<dbReference type="SUPFAM" id="SSF56399">
    <property type="entry name" value="ADP-ribosylation"/>
    <property type="match status" value="1"/>
</dbReference>